<feature type="region of interest" description="Disordered" evidence="1">
    <location>
        <begin position="61"/>
        <end position="187"/>
    </location>
</feature>
<evidence type="ECO:0000256" key="1">
    <source>
        <dbReference type="SAM" id="MobiDB-lite"/>
    </source>
</evidence>
<evidence type="ECO:0000313" key="3">
    <source>
        <dbReference type="EMBL" id="ACN35949.1"/>
    </source>
</evidence>
<organism evidence="3">
    <name type="scientific">Zea mays</name>
    <name type="common">Maize</name>
    <dbReference type="NCBI Taxonomy" id="4577"/>
    <lineage>
        <taxon>Eukaryota</taxon>
        <taxon>Viridiplantae</taxon>
        <taxon>Streptophyta</taxon>
        <taxon>Embryophyta</taxon>
        <taxon>Tracheophyta</taxon>
        <taxon>Spermatophyta</taxon>
        <taxon>Magnoliopsida</taxon>
        <taxon>Liliopsida</taxon>
        <taxon>Poales</taxon>
        <taxon>Poaceae</taxon>
        <taxon>PACMAD clade</taxon>
        <taxon>Panicoideae</taxon>
        <taxon>Andropogonodae</taxon>
        <taxon>Andropogoneae</taxon>
        <taxon>Tripsacinae</taxon>
        <taxon>Zea</taxon>
    </lineage>
</organism>
<dbReference type="GO" id="GO:0016787">
    <property type="term" value="F:hydrolase activity"/>
    <property type="evidence" value="ECO:0007669"/>
    <property type="project" value="InterPro"/>
</dbReference>
<proteinExistence type="evidence at transcript level"/>
<dbReference type="Gene3D" id="3.40.50.1820">
    <property type="entry name" value="alpha/beta hydrolase"/>
    <property type="match status" value="1"/>
</dbReference>
<dbReference type="HOGENOM" id="CLU_1013248_0_0_1"/>
<sequence>MEAGAGGGEPSTPRSRTLPCKVRLQLFCLEVVAGGLSVSRDGTINRSIFNLFDLRARACSGRRRRRPRRRSPSWCTSPAAPSRCSPRPRTSMTPCAAGSAASWAPSSCPSTTASPPNTATPPRTRTASTCSDTSPPRASPTASTTSRWTSPAASSPGTAPAPTSPASWRSVGRRPVSSHHPPRRVLAPSALPAPFWCSRTWAARSGRKRRSGWTGKVPVVTVRGSDWMWRPFLPEGADRNDPVAHVTDENADLADGFPPVMVVTGDRWPRPLQDW</sequence>
<dbReference type="SUPFAM" id="SSF53474">
    <property type="entry name" value="alpha/beta-Hydrolases"/>
    <property type="match status" value="1"/>
</dbReference>
<dbReference type="InterPro" id="IPR013094">
    <property type="entry name" value="AB_hydrolase_3"/>
</dbReference>
<feature type="compositionally biased region" description="Polar residues" evidence="1">
    <location>
        <begin position="132"/>
        <end position="148"/>
    </location>
</feature>
<dbReference type="EMBL" id="BT069052">
    <property type="protein sequence ID" value="ACN35949.1"/>
    <property type="molecule type" value="mRNA"/>
</dbReference>
<feature type="domain" description="Alpha/beta hydrolase fold-3" evidence="2">
    <location>
        <begin position="214"/>
        <end position="267"/>
    </location>
</feature>
<dbReference type="Pfam" id="PF07859">
    <property type="entry name" value="Abhydrolase_3"/>
    <property type="match status" value="1"/>
</dbReference>
<reference evidence="3" key="1">
    <citation type="journal article" date="2009" name="PLoS Genet.">
        <title>Sequencing, mapping, and analysis of 27,455 maize full-length cDNAs.</title>
        <authorList>
            <person name="Soderlund C."/>
            <person name="Descour A."/>
            <person name="Kudrna D."/>
            <person name="Bomhoff M."/>
            <person name="Boyd L."/>
            <person name="Currie J."/>
            <person name="Angelova A."/>
            <person name="Collura K."/>
            <person name="Wissotski M."/>
            <person name="Ashley E."/>
            <person name="Morrow D."/>
            <person name="Fernandes J."/>
            <person name="Walbot V."/>
            <person name="Yu Y."/>
        </authorList>
    </citation>
    <scope>NUCLEOTIDE SEQUENCE</scope>
    <source>
        <strain evidence="3">B73</strain>
    </source>
</reference>
<feature type="compositionally biased region" description="Low complexity" evidence="1">
    <location>
        <begin position="72"/>
        <end position="131"/>
    </location>
</feature>
<name>C0PL83_MAIZE</name>
<feature type="compositionally biased region" description="Basic residues" evidence="1">
    <location>
        <begin position="61"/>
        <end position="71"/>
    </location>
</feature>
<accession>C0PL83</accession>
<evidence type="ECO:0000259" key="2">
    <source>
        <dbReference type="Pfam" id="PF07859"/>
    </source>
</evidence>
<protein>
    <recommendedName>
        <fullName evidence="2">Alpha/beta hydrolase fold-3 domain-containing protein</fullName>
    </recommendedName>
</protein>
<feature type="compositionally biased region" description="Low complexity" evidence="1">
    <location>
        <begin position="149"/>
        <end position="175"/>
    </location>
</feature>
<dbReference type="AlphaFoldDB" id="C0PL83"/>
<dbReference type="InterPro" id="IPR029058">
    <property type="entry name" value="AB_hydrolase_fold"/>
</dbReference>